<reference evidence="5" key="2">
    <citation type="submission" date="2025-08" db="UniProtKB">
        <authorList>
            <consortium name="Ensembl"/>
        </authorList>
    </citation>
    <scope>IDENTIFICATION</scope>
</reference>
<evidence type="ECO:0000256" key="1">
    <source>
        <dbReference type="SAM" id="MobiDB-lite"/>
    </source>
</evidence>
<proteinExistence type="predicted"/>
<feature type="region of interest" description="Disordered" evidence="1">
    <location>
        <begin position="22"/>
        <end position="46"/>
    </location>
</feature>
<organism evidence="5 6">
    <name type="scientific">Oncorhynchus mykiss</name>
    <name type="common">Rainbow trout</name>
    <name type="synonym">Salmo gairdneri</name>
    <dbReference type="NCBI Taxonomy" id="8022"/>
    <lineage>
        <taxon>Eukaryota</taxon>
        <taxon>Metazoa</taxon>
        <taxon>Chordata</taxon>
        <taxon>Craniata</taxon>
        <taxon>Vertebrata</taxon>
        <taxon>Euteleostomi</taxon>
        <taxon>Actinopterygii</taxon>
        <taxon>Neopterygii</taxon>
        <taxon>Teleostei</taxon>
        <taxon>Protacanthopterygii</taxon>
        <taxon>Salmoniformes</taxon>
        <taxon>Salmonidae</taxon>
        <taxon>Salmoninae</taxon>
        <taxon>Oncorhynchus</taxon>
    </lineage>
</organism>
<dbReference type="PANTHER" id="PTHR20859">
    <property type="entry name" value="INTERFERON/INTERLEUKIN RECEPTOR"/>
    <property type="match status" value="1"/>
</dbReference>
<keyword evidence="2" id="KW-1133">Transmembrane helix</keyword>
<dbReference type="Pfam" id="PF01108">
    <property type="entry name" value="Tissue_fac"/>
    <property type="match status" value="1"/>
</dbReference>
<dbReference type="InterPro" id="IPR015373">
    <property type="entry name" value="Interferon/interleukin_rcp_dom"/>
</dbReference>
<dbReference type="AlphaFoldDB" id="A0A8C7VG71"/>
<protein>
    <recommendedName>
        <fullName evidence="7">Fibronectin type-III domain-containing protein</fullName>
    </recommendedName>
</protein>
<keyword evidence="2" id="KW-0812">Transmembrane</keyword>
<sequence>MPDSTNHLIVVFNQSFGTAEKRSSQHGQRGCAPAQEETSPQLKPAHNKNQGAMRLRMSFFDSQLILVLNIVTNYAWLLPSPWGISMESVNMRHLLKWRRQQSPCSSVIYSVQFQGEFELRILNGSWEDAVGCQRVTRTECDLTFDLGSDSDYNIRVRAECGRRVSPWAELGRPFNRRETILTVPAITVTTMGDALQVTFKGLPLTVGVTVTIWKRGELVRGKSSLRVITVQQNPLHIDALQEGAVYCVKAQAHLDTHSKSSSTDTQCVSITGPGPTWLKPTTVTVIVVILAGLVFCLSWSVTHCRPEACYAYFRKEPQPTALLLDWPLTRVKIYPQDELREPIHAVLLSELQRELRTEPSSQLDKWTQSICSEGTDRPYQV</sequence>
<dbReference type="GeneTree" id="ENSGT00510000048354"/>
<dbReference type="InterPro" id="IPR003961">
    <property type="entry name" value="FN3_dom"/>
</dbReference>
<name>A0A8C7VG71_ONCMY</name>
<dbReference type="PANTHER" id="PTHR20859:SF48">
    <property type="entry name" value="INTERLEUKIN-20 RECEPTOR SUBUNIT BETA"/>
    <property type="match status" value="1"/>
</dbReference>
<dbReference type="SUPFAM" id="SSF49265">
    <property type="entry name" value="Fibronectin type III"/>
    <property type="match status" value="2"/>
</dbReference>
<keyword evidence="2" id="KW-0472">Membrane</keyword>
<dbReference type="InterPro" id="IPR013783">
    <property type="entry name" value="Ig-like_fold"/>
</dbReference>
<reference evidence="5" key="1">
    <citation type="submission" date="2020-07" db="EMBL/GenBank/DDBJ databases">
        <title>A long reads based de novo assembly of the rainbow trout Arlee double haploid line genome.</title>
        <authorList>
            <person name="Gao G."/>
            <person name="Palti Y."/>
        </authorList>
    </citation>
    <scope>NUCLEOTIDE SEQUENCE [LARGE SCALE GENOMIC DNA]</scope>
</reference>
<keyword evidence="6" id="KW-1185">Reference proteome</keyword>
<reference evidence="5" key="3">
    <citation type="submission" date="2025-09" db="UniProtKB">
        <authorList>
            <consortium name="Ensembl"/>
        </authorList>
    </citation>
    <scope>IDENTIFICATION</scope>
</reference>
<dbReference type="Proteomes" id="UP000694395">
    <property type="component" value="Chromosome 8"/>
</dbReference>
<dbReference type="GO" id="GO:0004896">
    <property type="term" value="F:cytokine receptor activity"/>
    <property type="evidence" value="ECO:0007669"/>
    <property type="project" value="TreeGrafter"/>
</dbReference>
<evidence type="ECO:0000259" key="4">
    <source>
        <dbReference type="Pfam" id="PF09294"/>
    </source>
</evidence>
<evidence type="ECO:0000313" key="5">
    <source>
        <dbReference type="Ensembl" id="ENSOMYP00000023303.2"/>
    </source>
</evidence>
<feature type="domain" description="Fibronectin type-III" evidence="3">
    <location>
        <begin position="64"/>
        <end position="167"/>
    </location>
</feature>
<evidence type="ECO:0000259" key="3">
    <source>
        <dbReference type="Pfam" id="PF01108"/>
    </source>
</evidence>
<dbReference type="Ensembl" id="ENSOMYT00000025539.2">
    <property type="protein sequence ID" value="ENSOMYP00000023303.2"/>
    <property type="gene ID" value="ENSOMYG00000011137.2"/>
</dbReference>
<dbReference type="InterPro" id="IPR050650">
    <property type="entry name" value="Type-II_Cytokine-TF_Rcpt"/>
</dbReference>
<evidence type="ECO:0000313" key="6">
    <source>
        <dbReference type="Proteomes" id="UP000694395"/>
    </source>
</evidence>
<evidence type="ECO:0008006" key="7">
    <source>
        <dbReference type="Google" id="ProtNLM"/>
    </source>
</evidence>
<feature type="domain" description="Interferon/interleukin receptor" evidence="4">
    <location>
        <begin position="209"/>
        <end position="270"/>
    </location>
</feature>
<evidence type="ECO:0000256" key="2">
    <source>
        <dbReference type="SAM" id="Phobius"/>
    </source>
</evidence>
<dbReference type="InterPro" id="IPR036116">
    <property type="entry name" value="FN3_sf"/>
</dbReference>
<dbReference type="Pfam" id="PF09294">
    <property type="entry name" value="Interfer-bind"/>
    <property type="match status" value="1"/>
</dbReference>
<dbReference type="GO" id="GO:0005886">
    <property type="term" value="C:plasma membrane"/>
    <property type="evidence" value="ECO:0007669"/>
    <property type="project" value="TreeGrafter"/>
</dbReference>
<dbReference type="CDD" id="cd00063">
    <property type="entry name" value="FN3"/>
    <property type="match status" value="1"/>
</dbReference>
<dbReference type="Gene3D" id="2.60.40.10">
    <property type="entry name" value="Immunoglobulins"/>
    <property type="match status" value="2"/>
</dbReference>
<dbReference type="GO" id="GO:0042015">
    <property type="term" value="F:interleukin-20 binding"/>
    <property type="evidence" value="ECO:0007669"/>
    <property type="project" value="TreeGrafter"/>
</dbReference>
<feature type="transmembrane region" description="Helical" evidence="2">
    <location>
        <begin position="283"/>
        <end position="301"/>
    </location>
</feature>
<accession>A0A8C7VG71</accession>